<evidence type="ECO:0000256" key="6">
    <source>
        <dbReference type="SAM" id="Phobius"/>
    </source>
</evidence>
<evidence type="ECO:0000256" key="3">
    <source>
        <dbReference type="ARBA" id="ARBA00022692"/>
    </source>
</evidence>
<reference evidence="8" key="1">
    <citation type="submission" date="2016-04" db="EMBL/GenBank/DDBJ databases">
        <title>Draft genome sequence of Paludibacter jiangxiensis strain NM7.</title>
        <authorList>
            <person name="Qiu Y."/>
            <person name="Matsuura N."/>
            <person name="Ohashi A."/>
            <person name="Tourlousse M.D."/>
            <person name="Sekiguchi Y."/>
        </authorList>
    </citation>
    <scope>NUCLEOTIDE SEQUENCE [LARGE SCALE GENOMIC DNA]</scope>
    <source>
        <strain evidence="8">NM7</strain>
    </source>
</reference>
<feature type="transmembrane region" description="Helical" evidence="6">
    <location>
        <begin position="155"/>
        <end position="174"/>
    </location>
</feature>
<evidence type="ECO:0000313" key="7">
    <source>
        <dbReference type="EMBL" id="GAT63077.1"/>
    </source>
</evidence>
<keyword evidence="5 6" id="KW-0472">Membrane</keyword>
<feature type="transmembrane region" description="Helical" evidence="6">
    <location>
        <begin position="123"/>
        <end position="149"/>
    </location>
</feature>
<dbReference type="RefSeq" id="WP_068703937.1">
    <property type="nucleotide sequence ID" value="NZ_BDCR01000003.1"/>
</dbReference>
<dbReference type="EMBL" id="BDCR01000003">
    <property type="protein sequence ID" value="GAT63077.1"/>
    <property type="molecule type" value="Genomic_DNA"/>
</dbReference>
<feature type="transmembrane region" description="Helical" evidence="6">
    <location>
        <begin position="290"/>
        <end position="309"/>
    </location>
</feature>
<feature type="transmembrane region" description="Helical" evidence="6">
    <location>
        <begin position="42"/>
        <end position="66"/>
    </location>
</feature>
<dbReference type="OrthoDB" id="9774820at2"/>
<keyword evidence="4 6" id="KW-1133">Transmembrane helix</keyword>
<accession>A0A161LF24</accession>
<protein>
    <recommendedName>
        <fullName evidence="9">Lysylphosphatidylglycerol synthase TM region</fullName>
    </recommendedName>
</protein>
<name>A0A161LF24_9BACT</name>
<organism evidence="7 8">
    <name type="scientific">Paludibacter jiangxiensis</name>
    <dbReference type="NCBI Taxonomy" id="681398"/>
    <lineage>
        <taxon>Bacteria</taxon>
        <taxon>Pseudomonadati</taxon>
        <taxon>Bacteroidota</taxon>
        <taxon>Bacteroidia</taxon>
        <taxon>Bacteroidales</taxon>
        <taxon>Paludibacteraceae</taxon>
        <taxon>Paludibacter</taxon>
    </lineage>
</organism>
<feature type="transmembrane region" description="Helical" evidence="6">
    <location>
        <begin position="262"/>
        <end position="278"/>
    </location>
</feature>
<keyword evidence="3 6" id="KW-0812">Transmembrane</keyword>
<dbReference type="AlphaFoldDB" id="A0A161LF24"/>
<comment type="subcellular location">
    <subcellularLocation>
        <location evidence="1">Cell membrane</location>
        <topology evidence="1">Multi-pass membrane protein</topology>
    </subcellularLocation>
</comment>
<reference evidence="8" key="2">
    <citation type="journal article" date="2017" name="Genome Announc.">
        <title>Draft genome sequence of Paludibacter jiangxiensis NM7(T), a propionate-producing fermentative bacterium.</title>
        <authorList>
            <person name="Qiu Y.-L."/>
            <person name="Tourlousse D.M."/>
            <person name="Matsuura N."/>
            <person name="Ohashi A."/>
            <person name="Sekiguchi Y."/>
        </authorList>
    </citation>
    <scope>NUCLEOTIDE SEQUENCE [LARGE SCALE GENOMIC DNA]</scope>
    <source>
        <strain evidence="8">NM7</strain>
    </source>
</reference>
<dbReference type="Proteomes" id="UP000076586">
    <property type="component" value="Unassembled WGS sequence"/>
</dbReference>
<dbReference type="Pfam" id="PF03706">
    <property type="entry name" value="LPG_synthase_TM"/>
    <property type="match status" value="1"/>
</dbReference>
<feature type="transmembrane region" description="Helical" evidence="6">
    <location>
        <begin position="78"/>
        <end position="102"/>
    </location>
</feature>
<evidence type="ECO:0000313" key="8">
    <source>
        <dbReference type="Proteomes" id="UP000076586"/>
    </source>
</evidence>
<keyword evidence="2" id="KW-1003">Cell membrane</keyword>
<feature type="transmembrane region" description="Helical" evidence="6">
    <location>
        <begin position="227"/>
        <end position="250"/>
    </location>
</feature>
<gene>
    <name evidence="7" type="ORF">PJIAN_3389</name>
</gene>
<evidence type="ECO:0008006" key="9">
    <source>
        <dbReference type="Google" id="ProtNLM"/>
    </source>
</evidence>
<feature type="transmembrane region" description="Helical" evidence="6">
    <location>
        <begin position="12"/>
        <end position="30"/>
    </location>
</feature>
<dbReference type="GO" id="GO:0005886">
    <property type="term" value="C:plasma membrane"/>
    <property type="evidence" value="ECO:0007669"/>
    <property type="project" value="UniProtKB-SubCell"/>
</dbReference>
<comment type="caution">
    <text evidence="7">The sequence shown here is derived from an EMBL/GenBank/DDBJ whole genome shotgun (WGS) entry which is preliminary data.</text>
</comment>
<evidence type="ECO:0000256" key="2">
    <source>
        <dbReference type="ARBA" id="ARBA00022475"/>
    </source>
</evidence>
<evidence type="ECO:0000256" key="5">
    <source>
        <dbReference type="ARBA" id="ARBA00023136"/>
    </source>
</evidence>
<proteinExistence type="predicted"/>
<evidence type="ECO:0000256" key="1">
    <source>
        <dbReference type="ARBA" id="ARBA00004651"/>
    </source>
</evidence>
<sequence length="353" mass="39866">MGKISTNLGRNLFFALGLVAMVVIAWCIGWDTIVAHVQKTGWWFIAIIGMWLPIYLINTMAFNTIIRDDAPEHRIVPFLHVFKITLSGFALKAATPLGFVGGDPYKIMEFKPMLGVEKATSSVLLYTMTHISAHCIFWALSIVVAALFLPMKLSLSIVLLASFVSFVILLTLLWRGYRRGMAVKAFNFFARLPLLKKWVEPFKDKYQNQLSKIDTQISYLYGARRKAFFTALSLEVIARIMNCLEVYVILKPVNVDVSLVESVVVYSFMSLFTNILFFSPMQIGTREGGFALALRALSLPAGLGIYVSLVTRVRELFWMGVGILLMKVKMRTNYLAVKTEQSEYVETPQKMVP</sequence>
<dbReference type="InterPro" id="IPR022791">
    <property type="entry name" value="L-PG_synthase/AglD"/>
</dbReference>
<evidence type="ECO:0000256" key="4">
    <source>
        <dbReference type="ARBA" id="ARBA00022989"/>
    </source>
</evidence>
<keyword evidence="8" id="KW-1185">Reference proteome</keyword>
<dbReference type="STRING" id="681398.PJIAN_3389"/>